<accession>M1DZT2</accession>
<reference evidence="1" key="2">
    <citation type="submission" date="2015-06" db="UniProtKB">
        <authorList>
            <consortium name="EnsemblPlants"/>
        </authorList>
    </citation>
    <scope>IDENTIFICATION</scope>
    <source>
        <strain evidence="1">DM1-3 516 R44</strain>
    </source>
</reference>
<dbReference type="Gramene" id="PGSC0003DMT400097050">
    <property type="protein sequence ID" value="PGSC0003DMT400097050"/>
    <property type="gene ID" value="PGSC0003DMG400046621"/>
</dbReference>
<name>M1DZT2_SOLTU</name>
<dbReference type="HOGENOM" id="CLU_2241428_0_0_1"/>
<dbReference type="EnsemblPlants" id="PGSC0003DMT400097050">
    <property type="protein sequence ID" value="PGSC0003DMT400097050"/>
    <property type="gene ID" value="PGSC0003DMG400046621"/>
</dbReference>
<organism evidence="1 2">
    <name type="scientific">Solanum tuberosum</name>
    <name type="common">Potato</name>
    <dbReference type="NCBI Taxonomy" id="4113"/>
    <lineage>
        <taxon>Eukaryota</taxon>
        <taxon>Viridiplantae</taxon>
        <taxon>Streptophyta</taxon>
        <taxon>Embryophyta</taxon>
        <taxon>Tracheophyta</taxon>
        <taxon>Spermatophyta</taxon>
        <taxon>Magnoliopsida</taxon>
        <taxon>eudicotyledons</taxon>
        <taxon>Gunneridae</taxon>
        <taxon>Pentapetalae</taxon>
        <taxon>asterids</taxon>
        <taxon>lamiids</taxon>
        <taxon>Solanales</taxon>
        <taxon>Solanaceae</taxon>
        <taxon>Solanoideae</taxon>
        <taxon>Solaneae</taxon>
        <taxon>Solanum</taxon>
    </lineage>
</organism>
<dbReference type="PaxDb" id="4113-PGSC0003DMT400097050"/>
<proteinExistence type="predicted"/>
<keyword evidence="2" id="KW-1185">Reference proteome</keyword>
<dbReference type="Proteomes" id="UP000011115">
    <property type="component" value="Unassembled WGS sequence"/>
</dbReference>
<dbReference type="InParanoid" id="M1DZT2"/>
<sequence>MSWKATIATNQGPFEVDPTTNSLQLAADPHLRSRVINVVDEDSHTPKTDENGFMWDESHTEDPYVYLANLEDTLILATVEFSLHENSAIGSSGYLSLDPIHSIDI</sequence>
<dbReference type="AlphaFoldDB" id="M1DZT2"/>
<evidence type="ECO:0000313" key="1">
    <source>
        <dbReference type="EnsemblPlants" id="PGSC0003DMT400097050"/>
    </source>
</evidence>
<evidence type="ECO:0000313" key="2">
    <source>
        <dbReference type="Proteomes" id="UP000011115"/>
    </source>
</evidence>
<reference evidence="2" key="1">
    <citation type="journal article" date="2011" name="Nature">
        <title>Genome sequence and analysis of the tuber crop potato.</title>
        <authorList>
            <consortium name="The Potato Genome Sequencing Consortium"/>
        </authorList>
    </citation>
    <scope>NUCLEOTIDE SEQUENCE [LARGE SCALE GENOMIC DNA]</scope>
    <source>
        <strain evidence="2">cv. DM1-3 516 R44</strain>
    </source>
</reference>
<protein>
    <submittedName>
        <fullName evidence="1">Uncharacterized protein</fullName>
    </submittedName>
</protein>